<dbReference type="NCBIfam" id="NF047384">
    <property type="entry name" value="BspC_dom"/>
    <property type="match status" value="1"/>
</dbReference>
<comment type="caution">
    <text evidence="2">The sequence shown here is derived from an EMBL/GenBank/DDBJ whole genome shotgun (WGS) entry which is preliminary data.</text>
</comment>
<protein>
    <submittedName>
        <fullName evidence="2">Uncharacterized protein</fullName>
    </submittedName>
</protein>
<reference evidence="2 3" key="1">
    <citation type="submission" date="2018-02" db="EMBL/GenBank/DDBJ databases">
        <title>The draft genome of Phyllobacterium sp. 1N-3.</title>
        <authorList>
            <person name="Liu L."/>
            <person name="Li L."/>
            <person name="Zhang X."/>
            <person name="Wang T."/>
            <person name="Liang L."/>
        </authorList>
    </citation>
    <scope>NUCLEOTIDE SEQUENCE [LARGE SCALE GENOMIC DNA]</scope>
    <source>
        <strain evidence="2 3">1N-3</strain>
    </source>
</reference>
<dbReference type="EMBL" id="PVBR01000025">
    <property type="protein sequence ID" value="PRD41108.1"/>
    <property type="molecule type" value="Genomic_DNA"/>
</dbReference>
<evidence type="ECO:0000313" key="2">
    <source>
        <dbReference type="EMBL" id="PRD41108.1"/>
    </source>
</evidence>
<name>A0A2S9IKS4_9HYPH</name>
<feature type="signal peptide" evidence="1">
    <location>
        <begin position="1"/>
        <end position="23"/>
    </location>
</feature>
<keyword evidence="1" id="KW-0732">Signal</keyword>
<dbReference type="AlphaFoldDB" id="A0A2S9IKS4"/>
<dbReference type="InterPro" id="IPR059225">
    <property type="entry name" value="BspC"/>
</dbReference>
<sequence length="140" mass="15351">MKFMKALTTAVFASLITAISVQAETPPKKSRDFRGNYETLVKDQHASPQTADCIATGYDLVKKSRKYDRLGFTENDIRKVKVNQKSGKFSARNPSKVSAVIAVQGQARPRSDSTNWVDITLRCGITGGKLQAIEIKSAAD</sequence>
<proteinExistence type="predicted"/>
<dbReference type="RefSeq" id="WP_105744940.1">
    <property type="nucleotide sequence ID" value="NZ_PVBR01000025.1"/>
</dbReference>
<organism evidence="2 3">
    <name type="scientific">Phyllobacterium phragmitis</name>
    <dbReference type="NCBI Taxonomy" id="2670329"/>
    <lineage>
        <taxon>Bacteria</taxon>
        <taxon>Pseudomonadati</taxon>
        <taxon>Pseudomonadota</taxon>
        <taxon>Alphaproteobacteria</taxon>
        <taxon>Hyphomicrobiales</taxon>
        <taxon>Phyllobacteriaceae</taxon>
        <taxon>Phyllobacterium</taxon>
    </lineage>
</organism>
<gene>
    <name evidence="2" type="ORF">C5748_23660</name>
</gene>
<dbReference type="Proteomes" id="UP000239434">
    <property type="component" value="Unassembled WGS sequence"/>
</dbReference>
<feature type="chain" id="PRO_5015568472" evidence="1">
    <location>
        <begin position="24"/>
        <end position="140"/>
    </location>
</feature>
<evidence type="ECO:0000313" key="3">
    <source>
        <dbReference type="Proteomes" id="UP000239434"/>
    </source>
</evidence>
<evidence type="ECO:0000256" key="1">
    <source>
        <dbReference type="SAM" id="SignalP"/>
    </source>
</evidence>
<dbReference type="NCBIfam" id="NF047383">
    <property type="entry name" value="T4SS_eff_BspC"/>
    <property type="match status" value="1"/>
</dbReference>
<keyword evidence="3" id="KW-1185">Reference proteome</keyword>
<accession>A0A2S9IKS4</accession>